<dbReference type="InterPro" id="IPR000531">
    <property type="entry name" value="Beta-barrel_TonB"/>
</dbReference>
<accession>A0ABQ1V3M0</accession>
<evidence type="ECO:0000256" key="13">
    <source>
        <dbReference type="SAM" id="MobiDB-lite"/>
    </source>
</evidence>
<evidence type="ECO:0000256" key="2">
    <source>
        <dbReference type="ARBA" id="ARBA00022448"/>
    </source>
</evidence>
<keyword evidence="10 11" id="KW-0998">Cell outer membrane</keyword>
<evidence type="ECO:0000256" key="5">
    <source>
        <dbReference type="ARBA" id="ARBA00022692"/>
    </source>
</evidence>
<keyword evidence="17" id="KW-1185">Reference proteome</keyword>
<sequence length="1099" mass="121284">MASTPASSIAYDIEEQEVSGKIISKSDGSPLPGVTVLEKGTTNGTVSEIDGTYEIEVEGPNSVLIFSFVGFDPIEIPVGNQSIIDVSMSETATDMSEVVVTALGIKRDQRSLGYDVSNVEGEELTQVSQENVLSSLSGRMPGVTINQTSGPGSSMSMVIRGATSLTTDNQPLFVVDGVPMSNSMNNVSENGNGNQVDYGNAISDINPDDIENISVLKGPSAAALYGTRAGNGVVIITTKSGKSGEKMGISFSTSNVFERPTRLLDFHYKYANGNREGVFNDGSAYWGGPALDVGNTAIQWNSPLDENGDPTPLELNAYPNAMKDFMQTGVTSTNNIAVDGGNDKTTYRVSYSNMLHKGMIPNSDLFRNSYSTSLSYKITEQLTFTSNFNYTNSKSNDRPSTGDRRANPLEAVYSSSYVDYSLMSDIWVPGQEGVQQMRTPSGDNPYFIAYGIQNGFDRDRIYGNVALDFQFTENFNIRARYSLDRSNQHTETKIPYSYSRMAKGGYYTSNNLTQESNTDILVSWNDDFGKMDIDASVGGNIMHRFGRSTNVGVGGDRNNGLVIPGIYNVQNIPADNRSMSQGFSEKAIYSIYGLASFGYDDQLYLDLTARNDWSSTLPRDNRSYFYPSASLSWLANYTLGMTDKIDMFKLRFGWAQVGNDTGPYELLPNLSTGLYNSINTASMPSGLLNPDLKPEQATSYEGGIDVHMFNNKIRFSGTLYQIDNRNQIFSVNLPSSSGYSGRLINAGLIRSRGLELALGSTIINKPGFTWDVDINWSRNRTSVVELTEGLDRITLWSENGGGAITFVGEEIGNMYSSSYAEVKDPNSPYYRWPVLSNSGEWQELSGTENLKKVGNFNPDFQMGMQTTLNIKNFVIGASLDWRQGGEFMSFTYRYGESDWKSQRQLDNLTPGSLYPDEELIAMMKENPEEYIIPTSGNYPRVGGHTAETGGYYVDENGSDGAFIPGVIQTAGQDTPDDYSDDEYEEHLGGEGTNIYPITNTYPWDYNEQVTFDASFIKLRELSIGYRIPNLGKFRNATFSIYTRNLMLWTKSDIGIDPERAFWASGGTQGNTSSQFRQGIERQNVMPWSFPIGFKLNFNL</sequence>
<keyword evidence="8 12" id="KW-0798">TonB box</keyword>
<dbReference type="SUPFAM" id="SSF56935">
    <property type="entry name" value="Porins"/>
    <property type="match status" value="1"/>
</dbReference>
<dbReference type="Pfam" id="PF07715">
    <property type="entry name" value="Plug"/>
    <property type="match status" value="1"/>
</dbReference>
<dbReference type="InterPro" id="IPR008969">
    <property type="entry name" value="CarboxyPept-like_regulatory"/>
</dbReference>
<dbReference type="InterPro" id="IPR039426">
    <property type="entry name" value="TonB-dep_rcpt-like"/>
</dbReference>
<organism evidence="16 17">
    <name type="scientific">Echinicola rosea</name>
    <dbReference type="NCBI Taxonomy" id="1807691"/>
    <lineage>
        <taxon>Bacteria</taxon>
        <taxon>Pseudomonadati</taxon>
        <taxon>Bacteroidota</taxon>
        <taxon>Cytophagia</taxon>
        <taxon>Cytophagales</taxon>
        <taxon>Cyclobacteriaceae</taxon>
        <taxon>Echinicola</taxon>
    </lineage>
</organism>
<dbReference type="NCBIfam" id="TIGR04056">
    <property type="entry name" value="OMP_RagA_SusC"/>
    <property type="match status" value="1"/>
</dbReference>
<dbReference type="InterPro" id="IPR023996">
    <property type="entry name" value="TonB-dep_OMP_SusC/RagA"/>
</dbReference>
<feature type="domain" description="TonB-dependent receptor plug" evidence="15">
    <location>
        <begin position="109"/>
        <end position="233"/>
    </location>
</feature>
<comment type="caution">
    <text evidence="16">The sequence shown here is derived from an EMBL/GenBank/DDBJ whole genome shotgun (WGS) entry which is preliminary data.</text>
</comment>
<name>A0ABQ1V3M0_9BACT</name>
<dbReference type="Proteomes" id="UP000647339">
    <property type="component" value="Unassembled WGS sequence"/>
</dbReference>
<dbReference type="Gene3D" id="2.170.130.10">
    <property type="entry name" value="TonB-dependent receptor, plug domain"/>
    <property type="match status" value="1"/>
</dbReference>
<evidence type="ECO:0000313" key="16">
    <source>
        <dbReference type="EMBL" id="GGF36859.1"/>
    </source>
</evidence>
<evidence type="ECO:0000256" key="7">
    <source>
        <dbReference type="ARBA" id="ARBA00023065"/>
    </source>
</evidence>
<evidence type="ECO:0000256" key="10">
    <source>
        <dbReference type="ARBA" id="ARBA00023237"/>
    </source>
</evidence>
<keyword evidence="5 11" id="KW-0812">Transmembrane</keyword>
<evidence type="ECO:0000259" key="15">
    <source>
        <dbReference type="Pfam" id="PF07715"/>
    </source>
</evidence>
<evidence type="ECO:0000256" key="12">
    <source>
        <dbReference type="RuleBase" id="RU003357"/>
    </source>
</evidence>
<feature type="region of interest" description="Disordered" evidence="13">
    <location>
        <begin position="388"/>
        <end position="407"/>
    </location>
</feature>
<proteinExistence type="inferred from homology"/>
<evidence type="ECO:0000313" key="17">
    <source>
        <dbReference type="Proteomes" id="UP000647339"/>
    </source>
</evidence>
<dbReference type="PANTHER" id="PTHR32552:SF81">
    <property type="entry name" value="TONB-DEPENDENT OUTER MEMBRANE RECEPTOR"/>
    <property type="match status" value="1"/>
</dbReference>
<evidence type="ECO:0000256" key="3">
    <source>
        <dbReference type="ARBA" id="ARBA00022452"/>
    </source>
</evidence>
<dbReference type="InterPro" id="IPR023997">
    <property type="entry name" value="TonB-dep_OMP_SusC/RagA_CS"/>
</dbReference>
<evidence type="ECO:0000256" key="6">
    <source>
        <dbReference type="ARBA" id="ARBA00023004"/>
    </source>
</evidence>
<keyword evidence="9 11" id="KW-0472">Membrane</keyword>
<keyword evidence="7" id="KW-0406">Ion transport</keyword>
<evidence type="ECO:0000256" key="8">
    <source>
        <dbReference type="ARBA" id="ARBA00023077"/>
    </source>
</evidence>
<dbReference type="Gene3D" id="2.40.170.20">
    <property type="entry name" value="TonB-dependent receptor, beta-barrel domain"/>
    <property type="match status" value="1"/>
</dbReference>
<dbReference type="EMBL" id="BMIU01000012">
    <property type="protein sequence ID" value="GGF36859.1"/>
    <property type="molecule type" value="Genomic_DNA"/>
</dbReference>
<feature type="compositionally biased region" description="Basic and acidic residues" evidence="13">
    <location>
        <begin position="395"/>
        <end position="407"/>
    </location>
</feature>
<feature type="domain" description="TonB-dependent receptor-like beta-barrel" evidence="14">
    <location>
        <begin position="438"/>
        <end position="776"/>
    </location>
</feature>
<dbReference type="SUPFAM" id="SSF49464">
    <property type="entry name" value="Carboxypeptidase regulatory domain-like"/>
    <property type="match status" value="1"/>
</dbReference>
<dbReference type="Pfam" id="PF00593">
    <property type="entry name" value="TonB_dep_Rec_b-barrel"/>
    <property type="match status" value="1"/>
</dbReference>
<dbReference type="InterPro" id="IPR036942">
    <property type="entry name" value="Beta-barrel_TonB_sf"/>
</dbReference>
<evidence type="ECO:0000256" key="9">
    <source>
        <dbReference type="ARBA" id="ARBA00023136"/>
    </source>
</evidence>
<evidence type="ECO:0000259" key="14">
    <source>
        <dbReference type="Pfam" id="PF00593"/>
    </source>
</evidence>
<reference evidence="17" key="1">
    <citation type="journal article" date="2019" name="Int. J. Syst. Evol. Microbiol.">
        <title>The Global Catalogue of Microorganisms (GCM) 10K type strain sequencing project: providing services to taxonomists for standard genome sequencing and annotation.</title>
        <authorList>
            <consortium name="The Broad Institute Genomics Platform"/>
            <consortium name="The Broad Institute Genome Sequencing Center for Infectious Disease"/>
            <person name="Wu L."/>
            <person name="Ma J."/>
        </authorList>
    </citation>
    <scope>NUCLEOTIDE SEQUENCE [LARGE SCALE GENOMIC DNA]</scope>
    <source>
        <strain evidence="17">CGMCC 1.15407</strain>
    </source>
</reference>
<gene>
    <name evidence="16" type="ORF">GCM10011339_26720</name>
</gene>
<evidence type="ECO:0000256" key="4">
    <source>
        <dbReference type="ARBA" id="ARBA00022496"/>
    </source>
</evidence>
<keyword evidence="6" id="KW-0408">Iron</keyword>
<dbReference type="PROSITE" id="PS52016">
    <property type="entry name" value="TONB_DEPENDENT_REC_3"/>
    <property type="match status" value="1"/>
</dbReference>
<evidence type="ECO:0000256" key="11">
    <source>
        <dbReference type="PROSITE-ProRule" id="PRU01360"/>
    </source>
</evidence>
<keyword evidence="2 11" id="KW-0813">Transport</keyword>
<keyword evidence="4" id="KW-0410">Iron transport</keyword>
<dbReference type="InterPro" id="IPR012910">
    <property type="entry name" value="Plug_dom"/>
</dbReference>
<comment type="similarity">
    <text evidence="11 12">Belongs to the TonB-dependent receptor family.</text>
</comment>
<dbReference type="PANTHER" id="PTHR32552">
    <property type="entry name" value="FERRICHROME IRON RECEPTOR-RELATED"/>
    <property type="match status" value="1"/>
</dbReference>
<dbReference type="NCBIfam" id="TIGR04057">
    <property type="entry name" value="SusC_RagA_signa"/>
    <property type="match status" value="1"/>
</dbReference>
<evidence type="ECO:0000256" key="1">
    <source>
        <dbReference type="ARBA" id="ARBA00004571"/>
    </source>
</evidence>
<comment type="subcellular location">
    <subcellularLocation>
        <location evidence="1 11">Cell outer membrane</location>
        <topology evidence="1 11">Multi-pass membrane protein</topology>
    </subcellularLocation>
</comment>
<dbReference type="InterPro" id="IPR037066">
    <property type="entry name" value="Plug_dom_sf"/>
</dbReference>
<keyword evidence="3 11" id="KW-1134">Transmembrane beta strand</keyword>
<protein>
    <submittedName>
        <fullName evidence="16">SusC/RagA family TonB-linked outer membrane protein</fullName>
    </submittedName>
</protein>
<dbReference type="Pfam" id="PF13715">
    <property type="entry name" value="CarbopepD_reg_2"/>
    <property type="match status" value="1"/>
</dbReference>